<evidence type="ECO:0000256" key="1">
    <source>
        <dbReference type="SAM" id="Phobius"/>
    </source>
</evidence>
<dbReference type="EMBL" id="SOZD01000014">
    <property type="protein sequence ID" value="TFF17755.1"/>
    <property type="molecule type" value="Genomic_DNA"/>
</dbReference>
<dbReference type="SMART" id="SM00327">
    <property type="entry name" value="VWA"/>
    <property type="match status" value="1"/>
</dbReference>
<keyword evidence="1" id="KW-1133">Transmembrane helix</keyword>
<dbReference type="RefSeq" id="WP_134764266.1">
    <property type="nucleotide sequence ID" value="NZ_SOZD01000014.1"/>
</dbReference>
<reference evidence="3 4" key="1">
    <citation type="submission" date="2019-03" db="EMBL/GenBank/DDBJ databases">
        <title>Jiella endophytica sp. nov., a novel endophytic bacterium isolated from root of Ficus microcarpa Linn. f.</title>
        <authorList>
            <person name="Tuo L."/>
        </authorList>
    </citation>
    <scope>NUCLEOTIDE SEQUENCE [LARGE SCALE GENOMIC DNA]</scope>
    <source>
        <strain evidence="3 4">CBS5Q-3</strain>
    </source>
</reference>
<feature type="transmembrane region" description="Helical" evidence="1">
    <location>
        <begin position="295"/>
        <end position="312"/>
    </location>
</feature>
<evidence type="ECO:0000259" key="2">
    <source>
        <dbReference type="PROSITE" id="PS50234"/>
    </source>
</evidence>
<dbReference type="AlphaFoldDB" id="A0A4Y8R963"/>
<keyword evidence="1" id="KW-0472">Membrane</keyword>
<comment type="caution">
    <text evidence="3">The sequence shown here is derived from an EMBL/GenBank/DDBJ whole genome shotgun (WGS) entry which is preliminary data.</text>
</comment>
<dbReference type="InterPro" id="IPR036465">
    <property type="entry name" value="vWFA_dom_sf"/>
</dbReference>
<dbReference type="InterPro" id="IPR002035">
    <property type="entry name" value="VWF_A"/>
</dbReference>
<protein>
    <submittedName>
        <fullName evidence="3">VWA domain-containing protein</fullName>
    </submittedName>
</protein>
<evidence type="ECO:0000313" key="4">
    <source>
        <dbReference type="Proteomes" id="UP000298179"/>
    </source>
</evidence>
<dbReference type="Proteomes" id="UP000298179">
    <property type="component" value="Unassembled WGS sequence"/>
</dbReference>
<proteinExistence type="predicted"/>
<feature type="domain" description="VWFA" evidence="2">
    <location>
        <begin position="89"/>
        <end position="276"/>
    </location>
</feature>
<evidence type="ECO:0000313" key="3">
    <source>
        <dbReference type="EMBL" id="TFF17755.1"/>
    </source>
</evidence>
<accession>A0A4Y8R963</accession>
<dbReference type="SUPFAM" id="SSF53300">
    <property type="entry name" value="vWA-like"/>
    <property type="match status" value="1"/>
</dbReference>
<gene>
    <name evidence="3" type="ORF">E3C22_23185</name>
</gene>
<dbReference type="Gene3D" id="3.40.50.410">
    <property type="entry name" value="von Willebrand factor, type A domain"/>
    <property type="match status" value="1"/>
</dbReference>
<dbReference type="Pfam" id="PF00092">
    <property type="entry name" value="VWA"/>
    <property type="match status" value="1"/>
</dbReference>
<dbReference type="PANTHER" id="PTHR22550:SF18">
    <property type="entry name" value="VWFA DOMAIN-CONTAINING PROTEIN"/>
    <property type="match status" value="1"/>
</dbReference>
<name>A0A4Y8R963_9HYPH</name>
<keyword evidence="4" id="KW-1185">Reference proteome</keyword>
<dbReference type="PROSITE" id="PS50234">
    <property type="entry name" value="VWFA"/>
    <property type="match status" value="1"/>
</dbReference>
<organism evidence="3 4">
    <name type="scientific">Jiella endophytica</name>
    <dbReference type="NCBI Taxonomy" id="2558362"/>
    <lineage>
        <taxon>Bacteria</taxon>
        <taxon>Pseudomonadati</taxon>
        <taxon>Pseudomonadota</taxon>
        <taxon>Alphaproteobacteria</taxon>
        <taxon>Hyphomicrobiales</taxon>
        <taxon>Aurantimonadaceae</taxon>
        <taxon>Jiella</taxon>
    </lineage>
</organism>
<dbReference type="OrthoDB" id="6206554at2"/>
<sequence>MIGFASPLAFLLLPLPLLAMRLLPGREAVTGALLIPESIGRGLAEGARDGLHVRIRRAVPILLWLALVVALAGPQRLEPVEALPVSGRDMVLAIDLSGSMEQEDFTLDGRTVSRLEAVKAVGKRFVAGRAGDRVGLVLFAENAYVAAPLTFDVAAVSRAIDEVTIGISGRSTAIAGGLGVALKRLEKGDARSRVVILLSDGADTSGNVLPADVARLAKRLGITVYTIALGPEDRETRPNDPDAVDTATLKMIAETSGGRSFRVKSTGDLATVTAAIDGLEASGLDRPPATIRRDYWIWPALAALGCAVFLVVSRRAL</sequence>
<dbReference type="InterPro" id="IPR050768">
    <property type="entry name" value="UPF0353/GerABKA_families"/>
</dbReference>
<keyword evidence="1" id="KW-0812">Transmembrane</keyword>
<dbReference type="PANTHER" id="PTHR22550">
    <property type="entry name" value="SPORE GERMINATION PROTEIN"/>
    <property type="match status" value="1"/>
</dbReference>